<dbReference type="AlphaFoldDB" id="X0V819"/>
<reference evidence="1" key="1">
    <citation type="journal article" date="2014" name="Front. Microbiol.">
        <title>High frequency of phylogenetically diverse reductive dehalogenase-homologous genes in deep subseafloor sedimentary metagenomes.</title>
        <authorList>
            <person name="Kawai M."/>
            <person name="Futagami T."/>
            <person name="Toyoda A."/>
            <person name="Takaki Y."/>
            <person name="Nishi S."/>
            <person name="Hori S."/>
            <person name="Arai W."/>
            <person name="Tsubouchi T."/>
            <person name="Morono Y."/>
            <person name="Uchiyama I."/>
            <person name="Ito T."/>
            <person name="Fujiyama A."/>
            <person name="Inagaki F."/>
            <person name="Takami H."/>
        </authorList>
    </citation>
    <scope>NUCLEOTIDE SEQUENCE</scope>
    <source>
        <strain evidence="1">Expedition CK06-06</strain>
    </source>
</reference>
<gene>
    <name evidence="1" type="ORF">S01H1_28378</name>
</gene>
<organism evidence="1">
    <name type="scientific">marine sediment metagenome</name>
    <dbReference type="NCBI Taxonomy" id="412755"/>
    <lineage>
        <taxon>unclassified sequences</taxon>
        <taxon>metagenomes</taxon>
        <taxon>ecological metagenomes</taxon>
    </lineage>
</organism>
<accession>X0V819</accession>
<dbReference type="EMBL" id="BARS01017341">
    <property type="protein sequence ID" value="GAF96800.1"/>
    <property type="molecule type" value="Genomic_DNA"/>
</dbReference>
<name>X0V819_9ZZZZ</name>
<proteinExistence type="predicted"/>
<comment type="caution">
    <text evidence="1">The sequence shown here is derived from an EMBL/GenBank/DDBJ whole genome shotgun (WGS) entry which is preliminary data.</text>
</comment>
<sequence length="47" mass="5492">MKIERFEDIEGWQEARLLARMVYEASSKGQFARTFGCAGRSRMPRPQ</sequence>
<protein>
    <recommendedName>
        <fullName evidence="2">Four helix bundle protein</fullName>
    </recommendedName>
</protein>
<evidence type="ECO:0000313" key="1">
    <source>
        <dbReference type="EMBL" id="GAF96800.1"/>
    </source>
</evidence>
<evidence type="ECO:0008006" key="2">
    <source>
        <dbReference type="Google" id="ProtNLM"/>
    </source>
</evidence>